<dbReference type="Pfam" id="PF15980">
    <property type="entry name" value="ComGF"/>
    <property type="match status" value="1"/>
</dbReference>
<accession>A0A3S4L4B9</accession>
<dbReference type="Proteomes" id="UP000270025">
    <property type="component" value="Chromosome"/>
</dbReference>
<reference evidence="2 3" key="1">
    <citation type="submission" date="2018-12" db="EMBL/GenBank/DDBJ databases">
        <authorList>
            <consortium name="Pathogen Informatics"/>
        </authorList>
    </citation>
    <scope>NUCLEOTIDE SEQUENCE [LARGE SCALE GENOMIC DNA]</scope>
    <source>
        <strain evidence="2 3">NCTC3166</strain>
    </source>
</reference>
<protein>
    <submittedName>
        <fullName evidence="2">Competence protein ComGF</fullName>
    </submittedName>
</protein>
<keyword evidence="1" id="KW-1133">Transmembrane helix</keyword>
<dbReference type="PIRSF" id="PIRSF031611">
    <property type="entry name" value="Competence_ComGF"/>
    <property type="match status" value="1"/>
</dbReference>
<dbReference type="KEGG" id="svf:NCTC3166_00221"/>
<dbReference type="NCBIfam" id="NF041002">
    <property type="entry name" value="pilin_ComGF"/>
    <property type="match status" value="1"/>
</dbReference>
<organism evidence="2 3">
    <name type="scientific">Streptococcus viridans</name>
    <dbReference type="NCBI Taxonomy" id="78535"/>
    <lineage>
        <taxon>Bacteria</taxon>
        <taxon>Bacillati</taxon>
        <taxon>Bacillota</taxon>
        <taxon>Bacilli</taxon>
        <taxon>Lactobacillales</taxon>
        <taxon>Streptococcaceae</taxon>
        <taxon>Streptococcus</taxon>
    </lineage>
</organism>
<name>A0A3S4L4B9_9STRE</name>
<gene>
    <name evidence="2" type="primary">comGF</name>
    <name evidence="2" type="ORF">NCTC3166_00221</name>
</gene>
<keyword evidence="1" id="KW-0472">Membrane</keyword>
<keyword evidence="3" id="KW-1185">Reference proteome</keyword>
<dbReference type="AlphaFoldDB" id="A0A3S4L4B9"/>
<evidence type="ECO:0000256" key="1">
    <source>
        <dbReference type="SAM" id="Phobius"/>
    </source>
</evidence>
<evidence type="ECO:0000313" key="2">
    <source>
        <dbReference type="EMBL" id="VED66437.1"/>
    </source>
</evidence>
<dbReference type="EMBL" id="LR134266">
    <property type="protein sequence ID" value="VED66437.1"/>
    <property type="molecule type" value="Genomic_DNA"/>
</dbReference>
<sequence length="151" mass="17317">MLLKRTKLPAFTLLEALVALLVISGGLLVFQGLTSLLRQELQYQSHIKQEEWLLFQDQLDIELSRSQFEEVRDNKLYLVQDQKPIAIGLAKGGDIRKTDATGRGYQPMIDGVESAWIEKRGDLVSIQLRFEEGLEREVVYRVVEKDKKEAD</sequence>
<keyword evidence="1" id="KW-0812">Transmembrane</keyword>
<evidence type="ECO:0000313" key="3">
    <source>
        <dbReference type="Proteomes" id="UP000270025"/>
    </source>
</evidence>
<dbReference type="InterPro" id="IPR016977">
    <property type="entry name" value="ComGF"/>
</dbReference>
<feature type="transmembrane region" description="Helical" evidence="1">
    <location>
        <begin position="12"/>
        <end position="33"/>
    </location>
</feature>
<proteinExistence type="predicted"/>